<proteinExistence type="inferred from homology"/>
<keyword evidence="2" id="KW-0488">Methylation</keyword>
<name>A0A381SUS5_9ZZZZ</name>
<dbReference type="InterPro" id="IPR005139">
    <property type="entry name" value="PCRF"/>
</dbReference>
<evidence type="ECO:0000313" key="5">
    <source>
        <dbReference type="EMBL" id="SVA07775.1"/>
    </source>
</evidence>
<keyword evidence="3" id="KW-0648">Protein biosynthesis</keyword>
<dbReference type="AlphaFoldDB" id="A0A381SUS5"/>
<accession>A0A381SUS5</accession>
<dbReference type="InterPro" id="IPR045853">
    <property type="entry name" value="Pep_chain_release_fac_I_sf"/>
</dbReference>
<dbReference type="PROSITE" id="PS00745">
    <property type="entry name" value="RF_PROK_I"/>
    <property type="match status" value="1"/>
</dbReference>
<evidence type="ECO:0000256" key="3">
    <source>
        <dbReference type="ARBA" id="ARBA00022917"/>
    </source>
</evidence>
<organism evidence="5">
    <name type="scientific">marine metagenome</name>
    <dbReference type="NCBI Taxonomy" id="408172"/>
    <lineage>
        <taxon>unclassified sequences</taxon>
        <taxon>metagenomes</taxon>
        <taxon>ecological metagenomes</taxon>
    </lineage>
</organism>
<dbReference type="Pfam" id="PF00472">
    <property type="entry name" value="RF-1"/>
    <property type="match status" value="1"/>
</dbReference>
<dbReference type="FunFam" id="3.30.70.1660:FF:000002">
    <property type="entry name" value="Peptide chain release factor 1"/>
    <property type="match status" value="1"/>
</dbReference>
<gene>
    <name evidence="5" type="ORF">METZ01_LOCUS60629</name>
</gene>
<dbReference type="HAMAP" id="MF_00093">
    <property type="entry name" value="Rel_fac_1"/>
    <property type="match status" value="1"/>
</dbReference>
<dbReference type="SMART" id="SM00937">
    <property type="entry name" value="PCRF"/>
    <property type="match status" value="1"/>
</dbReference>
<protein>
    <recommendedName>
        <fullName evidence="4">Prokaryotic-type class I peptide chain release factors domain-containing protein</fullName>
    </recommendedName>
</protein>
<evidence type="ECO:0000256" key="1">
    <source>
        <dbReference type="ARBA" id="ARBA00010835"/>
    </source>
</evidence>
<dbReference type="Gene3D" id="6.10.140.1950">
    <property type="match status" value="1"/>
</dbReference>
<dbReference type="Gene3D" id="3.30.70.1660">
    <property type="match status" value="1"/>
</dbReference>
<dbReference type="PANTHER" id="PTHR43804">
    <property type="entry name" value="LD18447P"/>
    <property type="match status" value="1"/>
</dbReference>
<dbReference type="SUPFAM" id="SSF75620">
    <property type="entry name" value="Release factor"/>
    <property type="match status" value="1"/>
</dbReference>
<comment type="similarity">
    <text evidence="1">Belongs to the prokaryotic/mitochondrial release factor family.</text>
</comment>
<evidence type="ECO:0000256" key="2">
    <source>
        <dbReference type="ARBA" id="ARBA00022481"/>
    </source>
</evidence>
<dbReference type="InterPro" id="IPR050057">
    <property type="entry name" value="Prokaryotic/Mito_RF"/>
</dbReference>
<dbReference type="EMBL" id="UINC01003607">
    <property type="protein sequence ID" value="SVA07775.1"/>
    <property type="molecule type" value="Genomic_DNA"/>
</dbReference>
<dbReference type="FunFam" id="3.30.160.20:FF:000004">
    <property type="entry name" value="Peptide chain release factor 1"/>
    <property type="match status" value="1"/>
</dbReference>
<dbReference type="InterPro" id="IPR000352">
    <property type="entry name" value="Pep_chain_release_fac_I"/>
</dbReference>
<reference evidence="5" key="1">
    <citation type="submission" date="2018-05" db="EMBL/GenBank/DDBJ databases">
        <authorList>
            <person name="Lanie J.A."/>
            <person name="Ng W.-L."/>
            <person name="Kazmierczak K.M."/>
            <person name="Andrzejewski T.M."/>
            <person name="Davidsen T.M."/>
            <person name="Wayne K.J."/>
            <person name="Tettelin H."/>
            <person name="Glass J.I."/>
            <person name="Rusch D."/>
            <person name="Podicherti R."/>
            <person name="Tsui H.-C.T."/>
            <person name="Winkler M.E."/>
        </authorList>
    </citation>
    <scope>NUCLEOTIDE SEQUENCE</scope>
</reference>
<dbReference type="NCBIfam" id="NF001859">
    <property type="entry name" value="PRK00591.1"/>
    <property type="match status" value="1"/>
</dbReference>
<dbReference type="NCBIfam" id="TIGR00019">
    <property type="entry name" value="prfA"/>
    <property type="match status" value="1"/>
</dbReference>
<dbReference type="PANTHER" id="PTHR43804:SF7">
    <property type="entry name" value="LD18447P"/>
    <property type="match status" value="1"/>
</dbReference>
<dbReference type="Pfam" id="PF03462">
    <property type="entry name" value="PCRF"/>
    <property type="match status" value="1"/>
</dbReference>
<dbReference type="GO" id="GO:0005737">
    <property type="term" value="C:cytoplasm"/>
    <property type="evidence" value="ECO:0007669"/>
    <property type="project" value="UniProtKB-ARBA"/>
</dbReference>
<dbReference type="Gene3D" id="3.30.160.20">
    <property type="match status" value="1"/>
</dbReference>
<feature type="domain" description="Prokaryotic-type class I peptide chain release factors" evidence="4">
    <location>
        <begin position="225"/>
        <end position="241"/>
    </location>
</feature>
<evidence type="ECO:0000259" key="4">
    <source>
        <dbReference type="PROSITE" id="PS00745"/>
    </source>
</evidence>
<dbReference type="GO" id="GO:0016149">
    <property type="term" value="F:translation release factor activity, codon specific"/>
    <property type="evidence" value="ECO:0007669"/>
    <property type="project" value="InterPro"/>
</dbReference>
<sequence length="353" mass="39589">MLERIEALEAELTETGGRLSDPEVLGDQHLLRSVGRRFKELEEILVVGRPLREAHDDLGAARDMFDEAEGDEREELRAEITDLETLIADLEERFRLLLLPRDPNDGRNVIVEIRGAEGGEEANLFARDLHDMYMAFAVVHGWKTEPLEVRDSDMGGFAEVSFLIRGDGAWTRLKYEGGVHRVQRVPVTESQGRIHTSSATVIVLPEADEVDVQIDDSDLQVDVYRSSGPGGQSVNTTDSAVRVTHLPTGMVVAMQDEKSQLQNKVKAMRVLRSRLLRIEQDRQREEASVARKDQVGGGGRSEKIRTYNFKENRVTDHRIGLTLYRLDRILAGDLDAVTDGLLADERTRQLADG</sequence>
<dbReference type="InterPro" id="IPR004373">
    <property type="entry name" value="RF-1"/>
</dbReference>